<reference evidence="2" key="1">
    <citation type="submission" date="2016-10" db="EMBL/GenBank/DDBJ databases">
        <authorList>
            <person name="Varghese N."/>
            <person name="Submissions S."/>
        </authorList>
    </citation>
    <scope>NUCLEOTIDE SEQUENCE [LARGE SCALE GENOMIC DNA]</scope>
    <source>
        <strain evidence="2">DSM 17298</strain>
    </source>
</reference>
<evidence type="ECO:0000313" key="2">
    <source>
        <dbReference type="Proteomes" id="UP000236736"/>
    </source>
</evidence>
<evidence type="ECO:0000313" key="1">
    <source>
        <dbReference type="EMBL" id="SEF61754.1"/>
    </source>
</evidence>
<organism evidence="1 2">
    <name type="scientific">Algoriphagus boritolerans DSM 17298 = JCM 18970</name>
    <dbReference type="NCBI Taxonomy" id="1120964"/>
    <lineage>
        <taxon>Bacteria</taxon>
        <taxon>Pseudomonadati</taxon>
        <taxon>Bacteroidota</taxon>
        <taxon>Cytophagia</taxon>
        <taxon>Cytophagales</taxon>
        <taxon>Cyclobacteriaceae</taxon>
        <taxon>Algoriphagus</taxon>
    </lineage>
</organism>
<keyword evidence="2" id="KW-1185">Reference proteome</keyword>
<name>A0A1H5TG61_9BACT</name>
<dbReference type="AlphaFoldDB" id="A0A1H5TG61"/>
<dbReference type="Proteomes" id="UP000236736">
    <property type="component" value="Unassembled WGS sequence"/>
</dbReference>
<dbReference type="InterPro" id="IPR008979">
    <property type="entry name" value="Galactose-bd-like_sf"/>
</dbReference>
<dbReference type="SUPFAM" id="SSF49785">
    <property type="entry name" value="Galactose-binding domain-like"/>
    <property type="match status" value="1"/>
</dbReference>
<protein>
    <submittedName>
        <fullName evidence="1">Uncharacterized protein</fullName>
    </submittedName>
</protein>
<dbReference type="Gene3D" id="2.60.120.430">
    <property type="entry name" value="Galactose-binding lectin"/>
    <property type="match status" value="1"/>
</dbReference>
<sequence length="190" mass="20199">MLFLSILFLSSCGMESIIDMEPNQLLDESVSATFLNSNLEGKTVIGQDALNPETLNEEKRQVTDQYQLLGTAANGLATGFILKEGLPVTLTASGLVGFYFAGLGDPATPNGRPELGPTNGFPLISLIAKVGDGPLQLIGSGPTQLVGSGELVLFVNDNFFGDNVGSWTVDVSYECFPGYGFGDQNHYHCK</sequence>
<dbReference type="EMBL" id="FNVR01000003">
    <property type="protein sequence ID" value="SEF61754.1"/>
    <property type="molecule type" value="Genomic_DNA"/>
</dbReference>
<accession>A0A1H5TG61</accession>
<proteinExistence type="predicted"/>
<gene>
    <name evidence="1" type="ORF">SAMN03080598_00737</name>
</gene>